<reference evidence="4" key="1">
    <citation type="submission" date="2019-02" db="EMBL/GenBank/DDBJ databases">
        <authorList>
            <person name="Gruber-Vodicka R. H."/>
            <person name="Seah K. B. B."/>
        </authorList>
    </citation>
    <scope>NUCLEOTIDE SEQUENCE</scope>
    <source>
        <strain evidence="4">BECK_BZ163</strain>
        <strain evidence="5">BECK_BZ164</strain>
        <strain evidence="3">BECK_BZ165</strain>
    </source>
</reference>
<dbReference type="EMBL" id="CAADEZ010000036">
    <property type="protein sequence ID" value="VFJ46372.1"/>
    <property type="molecule type" value="Genomic_DNA"/>
</dbReference>
<accession>A0A450S3S9</accession>
<evidence type="ECO:0000256" key="2">
    <source>
        <dbReference type="SAM" id="Phobius"/>
    </source>
</evidence>
<dbReference type="SUPFAM" id="SSF103088">
    <property type="entry name" value="OmpA-like"/>
    <property type="match status" value="1"/>
</dbReference>
<sequence>MNEEKSLSWIGFTDLFLYLFISILAIFIVVQLSFAKAVKDAEGENLHAEMMQRKLDSCRGEKTKLEENLQQEREVRQQTEEKSHKADRDLRICEEEKLTLQKRHQTYQAEVEHRKRIKTEHEKLIADAQEVLEELKEDMDDHLPIHIEKEPDRVYFDMGVSFKSSGISISDQQIRPIVEIGGKFKEILDKVVNIDGKIYYLRDLMRVVVEGHADDQKVHEMANFNVSKDRAYSVMELLIRESGLEPPRYKINMAAFAEFGRQPKLTDEERKKGLAHERARMRRVTISIVPNYTTLLAD</sequence>
<evidence type="ECO:0000256" key="1">
    <source>
        <dbReference type="SAM" id="MobiDB-lite"/>
    </source>
</evidence>
<keyword evidence="2" id="KW-0472">Membrane</keyword>
<evidence type="ECO:0000313" key="3">
    <source>
        <dbReference type="EMBL" id="VFJ44065.1"/>
    </source>
</evidence>
<dbReference type="AlphaFoldDB" id="A0A450S3S9"/>
<feature type="region of interest" description="Disordered" evidence="1">
    <location>
        <begin position="67"/>
        <end position="87"/>
    </location>
</feature>
<dbReference type="Gene3D" id="3.30.1330.60">
    <property type="entry name" value="OmpA-like domain"/>
    <property type="match status" value="1"/>
</dbReference>
<keyword evidence="2" id="KW-1133">Transmembrane helix</keyword>
<organism evidence="4">
    <name type="scientific">Candidatus Kentrum sp. FM</name>
    <dbReference type="NCBI Taxonomy" id="2126340"/>
    <lineage>
        <taxon>Bacteria</taxon>
        <taxon>Pseudomonadati</taxon>
        <taxon>Pseudomonadota</taxon>
        <taxon>Gammaproteobacteria</taxon>
        <taxon>Candidatus Kentrum</taxon>
    </lineage>
</organism>
<dbReference type="EMBL" id="CAADFL010000042">
    <property type="protein sequence ID" value="VFK07505.1"/>
    <property type="molecule type" value="Genomic_DNA"/>
</dbReference>
<evidence type="ECO:0000313" key="5">
    <source>
        <dbReference type="EMBL" id="VFK07505.1"/>
    </source>
</evidence>
<dbReference type="EMBL" id="CAADFA010000008">
    <property type="protein sequence ID" value="VFJ44065.1"/>
    <property type="molecule type" value="Genomic_DNA"/>
</dbReference>
<feature type="transmembrane region" description="Helical" evidence="2">
    <location>
        <begin position="15"/>
        <end position="35"/>
    </location>
</feature>
<evidence type="ECO:0000313" key="4">
    <source>
        <dbReference type="EMBL" id="VFJ46372.1"/>
    </source>
</evidence>
<proteinExistence type="predicted"/>
<dbReference type="InterPro" id="IPR036737">
    <property type="entry name" value="OmpA-like_sf"/>
</dbReference>
<keyword evidence="2" id="KW-0812">Transmembrane</keyword>
<gene>
    <name evidence="4" type="ORF">BECKFM1743A_GA0114220_100368</name>
    <name evidence="5" type="ORF">BECKFM1743B_GA0114221_100426</name>
    <name evidence="3" type="ORF">BECKFM1743C_GA0114222_1000812</name>
</gene>
<name>A0A450S3S9_9GAMM</name>
<protein>
    <submittedName>
        <fullName evidence="4">OmpA family protein</fullName>
    </submittedName>
</protein>